<feature type="domain" description="Tryptophan-rich" evidence="2">
    <location>
        <begin position="312"/>
        <end position="417"/>
    </location>
</feature>
<dbReference type="NCBIfam" id="NF038122">
    <property type="entry name" value="metallo_LGF"/>
    <property type="match status" value="1"/>
</dbReference>
<feature type="domain" description="Tryptophan-rich" evidence="2">
    <location>
        <begin position="546"/>
        <end position="651"/>
    </location>
</feature>
<dbReference type="Proteomes" id="UP000011841">
    <property type="component" value="Chromosome"/>
</dbReference>
<feature type="domain" description="Tryptophan-rich" evidence="2">
    <location>
        <begin position="429"/>
        <end position="534"/>
    </location>
</feature>
<dbReference type="GeneID" id="301814856"/>
<evidence type="ECO:0000313" key="3">
    <source>
        <dbReference type="EMBL" id="BAM86877.1"/>
    </source>
</evidence>
<feature type="domain" description="Tryptophan-rich" evidence="2">
    <location>
        <begin position="669"/>
        <end position="768"/>
    </location>
</feature>
<proteinExistence type="predicted"/>
<feature type="compositionally biased region" description="Polar residues" evidence="1">
    <location>
        <begin position="1"/>
        <end position="13"/>
    </location>
</feature>
<dbReference type="Pfam" id="PF07483">
    <property type="entry name" value="W_rich_C"/>
    <property type="match status" value="4"/>
</dbReference>
<dbReference type="eggNOG" id="COG2931">
    <property type="taxonomic scope" value="Bacteria"/>
</dbReference>
<gene>
    <name evidence="3" type="ORF">S58_08660</name>
</gene>
<accession>M4Z284</accession>
<dbReference type="RefSeq" id="WP_015664012.1">
    <property type="nucleotide sequence ID" value="NC_020453.1"/>
</dbReference>
<name>M4Z284_9BRAD</name>
<dbReference type="OrthoDB" id="223957at2"/>
<sequence length="921" mass="93295">MAGSPNLQGSDVVQASGPAIDPPPSDPVELPDEAVEAQLAQGDFGGVGAVTAVSAGGLTINLLFDAAAMAAPASFRTGIQQAAAILTSMISDRITVNIKIDYSGTGGGAAAGPDGGQWMTYSSVRSNLVGNASPGDTTFNALPAVSSIQGQSYVAVWNSQLKLWGGLGANDTTTDDGSATFATDINSGLLVGVALHELTHAFGRVPYGPQPDVFDLFRFSTPGVRLMTGGATASTAYFSIDGGQTKLADYGQSSDPSDFLNSGVQGANDPFNEFYTFNTLQTLTSVDLKQMDALGFHLVSATPVTIEALGTTSLVQLGSSYFLNPAGGGFGPQLKLNGATVQPGQIGGWTPIGAEAVGAGYELAWKLAGSDLYAVWTLDSSGNYASSAIGGVSGRSASFETFENVFHQDLNGDGTIGIPTIVIEGLGSTSLVQAGDGYLLNPVGGGTGPQVKLGGANLVAGQLGSWMPIGAEAVGSGYEIAWKVAGADLYAVWDLDSNGNYTSSAVGGVSGSSVSLEAFESVFHQDLNGDGMIGIPATVIEALGSTSLVQAGNGYILNPVGGGTGPQVKLGGANLVAGQLGSWMPIGAEAVGGGYEIAWKVAGADLYAVWNLDSNGNYTSIAIGGVSGSSASFEAIETIFHQDLNGDGTIGIPTIVIEGLGSTSLTQVGNGYFMNPVGGGAGPQVKLGGANVVVGQLGSWMPIGAEAVGSGYEVAWKVAGADVYAVWSLDSGGNYTGSAIGGVSGISASFEAFETTFHQDLNGDGTIGVTAQVSAGYPQGNLSVANGVLSSGKTAHQAATYPSDLFSQDGFHFAEGAQGQMIISSPQPLLGGPQQTPLWAPHDVFAFNQELGQSIAANFASEADMVWLSHNRAATQAAIFSASHDNTPGNIVVSDSAQDVLTTHQSITEAVLSHLAGFHLV</sequence>
<protein>
    <recommendedName>
        <fullName evidence="2">Tryptophan-rich domain-containing protein</fullName>
    </recommendedName>
</protein>
<dbReference type="EMBL" id="AP012603">
    <property type="protein sequence ID" value="BAM86877.1"/>
    <property type="molecule type" value="Genomic_DNA"/>
</dbReference>
<feature type="region of interest" description="Disordered" evidence="1">
    <location>
        <begin position="1"/>
        <end position="30"/>
    </location>
</feature>
<dbReference type="InterPro" id="IPR011121">
    <property type="entry name" value="Trp-rich_dom"/>
</dbReference>
<dbReference type="AlphaFoldDB" id="M4Z284"/>
<dbReference type="STRING" id="1245469.S58_08660"/>
<organism evidence="3 4">
    <name type="scientific">Bradyrhizobium oligotrophicum S58</name>
    <dbReference type="NCBI Taxonomy" id="1245469"/>
    <lineage>
        <taxon>Bacteria</taxon>
        <taxon>Pseudomonadati</taxon>
        <taxon>Pseudomonadota</taxon>
        <taxon>Alphaproteobacteria</taxon>
        <taxon>Hyphomicrobiales</taxon>
        <taxon>Nitrobacteraceae</taxon>
        <taxon>Bradyrhizobium</taxon>
    </lineage>
</organism>
<dbReference type="HOGENOM" id="CLU_336719_0_0_5"/>
<evidence type="ECO:0000259" key="2">
    <source>
        <dbReference type="Pfam" id="PF07483"/>
    </source>
</evidence>
<keyword evidence="4" id="KW-1185">Reference proteome</keyword>
<evidence type="ECO:0000313" key="4">
    <source>
        <dbReference type="Proteomes" id="UP000011841"/>
    </source>
</evidence>
<dbReference type="KEGG" id="aol:S58_08660"/>
<reference evidence="3 4" key="1">
    <citation type="journal article" date="2013" name="Appl. Environ. Microbiol.">
        <title>Genome analysis suggests that the soil oligotrophic bacterium Agromonas oligotrophica (Bradyrhizobium oligotrophicum) is a nitrogen-fixing symbiont of Aeschynomene indica.</title>
        <authorList>
            <person name="Okubo T."/>
            <person name="Fukushima S."/>
            <person name="Itakura M."/>
            <person name="Oshima K."/>
            <person name="Longtonglang A."/>
            <person name="Teaumroong N."/>
            <person name="Mitsui H."/>
            <person name="Hattori M."/>
            <person name="Hattori R."/>
            <person name="Hattori T."/>
            <person name="Minamisawa K."/>
        </authorList>
    </citation>
    <scope>NUCLEOTIDE SEQUENCE [LARGE SCALE GENOMIC DNA]</scope>
    <source>
        <strain evidence="3 4">S58</strain>
    </source>
</reference>
<dbReference type="PATRIC" id="fig|1245469.3.peg.886"/>
<evidence type="ECO:0000256" key="1">
    <source>
        <dbReference type="SAM" id="MobiDB-lite"/>
    </source>
</evidence>